<organism evidence="1 2">
    <name type="scientific">[Clostridium] hylemonae DSM 15053</name>
    <dbReference type="NCBI Taxonomy" id="553973"/>
    <lineage>
        <taxon>Bacteria</taxon>
        <taxon>Bacillati</taxon>
        <taxon>Bacillota</taxon>
        <taxon>Clostridia</taxon>
        <taxon>Lachnospirales</taxon>
        <taxon>Lachnospiraceae</taxon>
    </lineage>
</organism>
<dbReference type="EMBL" id="ABYI02000031">
    <property type="protein sequence ID" value="EEG73150.1"/>
    <property type="molecule type" value="Genomic_DNA"/>
</dbReference>
<evidence type="ECO:0000313" key="1">
    <source>
        <dbReference type="EMBL" id="EEG73150.1"/>
    </source>
</evidence>
<accession>C0C3Z2</accession>
<protein>
    <submittedName>
        <fullName evidence="1">Uncharacterized protein</fullName>
    </submittedName>
</protein>
<proteinExistence type="predicted"/>
<gene>
    <name evidence="1" type="ORF">CLOHYLEM_06805</name>
</gene>
<comment type="caution">
    <text evidence="1">The sequence shown here is derived from an EMBL/GenBank/DDBJ whole genome shotgun (WGS) entry which is preliminary data.</text>
</comment>
<name>C0C3Z2_9FIRM</name>
<dbReference type="Proteomes" id="UP000004893">
    <property type="component" value="Unassembled WGS sequence"/>
</dbReference>
<evidence type="ECO:0000313" key="2">
    <source>
        <dbReference type="Proteomes" id="UP000004893"/>
    </source>
</evidence>
<dbReference type="RefSeq" id="WP_006444163.1">
    <property type="nucleotide sequence ID" value="NZ_CP036524.1"/>
</dbReference>
<dbReference type="STRING" id="553973.CLOHYLEM_06805"/>
<dbReference type="AlphaFoldDB" id="C0C3Z2"/>
<keyword evidence="2" id="KW-1185">Reference proteome</keyword>
<reference evidence="1" key="1">
    <citation type="submission" date="2009-02" db="EMBL/GenBank/DDBJ databases">
        <authorList>
            <person name="Fulton L."/>
            <person name="Clifton S."/>
            <person name="Fulton B."/>
            <person name="Xu J."/>
            <person name="Minx P."/>
            <person name="Pepin K.H."/>
            <person name="Johnson M."/>
            <person name="Bhonagiri V."/>
            <person name="Nash W.E."/>
            <person name="Mardis E.R."/>
            <person name="Wilson R.K."/>
        </authorList>
    </citation>
    <scope>NUCLEOTIDE SEQUENCE [LARGE SCALE GENOMIC DNA]</scope>
    <source>
        <strain evidence="1">DSM 15053</strain>
    </source>
</reference>
<reference evidence="1" key="2">
    <citation type="submission" date="2013-06" db="EMBL/GenBank/DDBJ databases">
        <title>Draft genome sequence of Clostridium hylemonae (DSM 15053).</title>
        <authorList>
            <person name="Sudarsanam P."/>
            <person name="Ley R."/>
            <person name="Guruge J."/>
            <person name="Turnbaugh P.J."/>
            <person name="Mahowald M."/>
            <person name="Liep D."/>
            <person name="Gordon J."/>
        </authorList>
    </citation>
    <scope>NUCLEOTIDE SEQUENCE</scope>
    <source>
        <strain evidence="1">DSM 15053</strain>
    </source>
</reference>
<dbReference type="HOGENOM" id="CLU_1560281_0_0_9"/>
<sequence>MYCYDHKRKDIRCNTGICVKKMNVIQRVGAAYAGIARSVHYNTPRDESHVKGSALLDDRIRTSVIHPENLYDHISDSGANGAMFYFSILCTDHANYNTLVQAVNRAQQVADAHRGNKFYQRPLEDARARLRAIVNRYLSIHAYADVESGVLILDTAYISDRRPYGGKIWGI</sequence>